<accession>A0A1R3U7U6</accession>
<dbReference type="RefSeq" id="WP_077122565.1">
    <property type="nucleotide sequence ID" value="NZ_CP133553.1"/>
</dbReference>
<dbReference type="Proteomes" id="UP000187891">
    <property type="component" value="Unassembled WGS sequence"/>
</dbReference>
<evidence type="ECO:0008006" key="3">
    <source>
        <dbReference type="Google" id="ProtNLM"/>
    </source>
</evidence>
<dbReference type="AlphaFoldDB" id="A0A1R3U7U6"/>
<name>A0A1R3U7U6_9HYPH</name>
<proteinExistence type="predicted"/>
<dbReference type="Pfam" id="PF07704">
    <property type="entry name" value="PSK_trans_fac"/>
    <property type="match status" value="1"/>
</dbReference>
<sequence>MVTPQLSVRSSKARDLAHKLARRENRTIADIVERALETYEAREAGREPAAKFYSRLSSHSGTDIDLESIIDENRRAHKGVEL</sequence>
<gene>
    <name evidence="1" type="ORF">DSM25559_4560</name>
</gene>
<protein>
    <recommendedName>
        <fullName evidence="3">Plasmid stabilization protein</fullName>
    </recommendedName>
</protein>
<evidence type="ECO:0000313" key="1">
    <source>
        <dbReference type="EMBL" id="SCX34680.1"/>
    </source>
</evidence>
<organism evidence="1 2">
    <name type="scientific">Agrobacterium rosae</name>
    <dbReference type="NCBI Taxonomy" id="1972867"/>
    <lineage>
        <taxon>Bacteria</taxon>
        <taxon>Pseudomonadati</taxon>
        <taxon>Pseudomonadota</taxon>
        <taxon>Alphaproteobacteria</taxon>
        <taxon>Hyphomicrobiales</taxon>
        <taxon>Rhizobiaceae</taxon>
        <taxon>Rhizobium/Agrobacterium group</taxon>
        <taxon>Agrobacterium</taxon>
    </lineage>
</organism>
<evidence type="ECO:0000313" key="2">
    <source>
        <dbReference type="Proteomes" id="UP000187891"/>
    </source>
</evidence>
<dbReference type="InterPro" id="IPR011660">
    <property type="entry name" value="VapB-like"/>
</dbReference>
<dbReference type="EMBL" id="FMUE01000016">
    <property type="protein sequence ID" value="SCX34680.1"/>
    <property type="molecule type" value="Genomic_DNA"/>
</dbReference>
<reference evidence="2" key="1">
    <citation type="submission" date="2016-10" db="EMBL/GenBank/DDBJ databases">
        <authorList>
            <person name="Wibberg D."/>
        </authorList>
    </citation>
    <scope>NUCLEOTIDE SEQUENCE [LARGE SCALE GENOMIC DNA]</scope>
</reference>